<feature type="signal peptide" evidence="1">
    <location>
        <begin position="1"/>
        <end position="20"/>
    </location>
</feature>
<dbReference type="PANTHER" id="PTHR35273:SF2">
    <property type="entry name" value="ALPHA-GALACTOSIDASE"/>
    <property type="match status" value="1"/>
</dbReference>
<feature type="chain" id="PRO_5047173874" evidence="1">
    <location>
        <begin position="21"/>
        <end position="273"/>
    </location>
</feature>
<feature type="domain" description="Glycoside-hydrolase family GH114 TIM-barrel" evidence="2">
    <location>
        <begin position="42"/>
        <end position="267"/>
    </location>
</feature>
<evidence type="ECO:0000313" key="3">
    <source>
        <dbReference type="EMBL" id="MCA2015878.1"/>
    </source>
</evidence>
<dbReference type="Pfam" id="PF03537">
    <property type="entry name" value="Glyco_hydro_114"/>
    <property type="match status" value="1"/>
</dbReference>
<dbReference type="InterPro" id="IPR013785">
    <property type="entry name" value="Aldolase_TIM"/>
</dbReference>
<keyword evidence="1" id="KW-0732">Signal</keyword>
<dbReference type="Gene3D" id="3.20.20.70">
    <property type="entry name" value="Aldolase class I"/>
    <property type="match status" value="1"/>
</dbReference>
<dbReference type="Proteomes" id="UP001199044">
    <property type="component" value="Unassembled WGS sequence"/>
</dbReference>
<dbReference type="RefSeq" id="WP_225250092.1">
    <property type="nucleotide sequence ID" value="NZ_JAIWIU010000042.1"/>
</dbReference>
<proteinExistence type="predicted"/>
<protein>
    <submittedName>
        <fullName evidence="3">Endo alpha-1,4 polygalactosaminidase</fullName>
    </submittedName>
</protein>
<evidence type="ECO:0000313" key="4">
    <source>
        <dbReference type="Proteomes" id="UP001199044"/>
    </source>
</evidence>
<dbReference type="PANTHER" id="PTHR35273">
    <property type="entry name" value="ALPHA-1,4 POLYGALACTOSAMINIDASE, PUTATIVE (AFU_ORTHOLOGUE AFUA_3G07890)-RELATED"/>
    <property type="match status" value="1"/>
</dbReference>
<organism evidence="3 4">
    <name type="scientific">Vibrio tritonius</name>
    <dbReference type="NCBI Taxonomy" id="1435069"/>
    <lineage>
        <taxon>Bacteria</taxon>
        <taxon>Pseudomonadati</taxon>
        <taxon>Pseudomonadota</taxon>
        <taxon>Gammaproteobacteria</taxon>
        <taxon>Vibrionales</taxon>
        <taxon>Vibrionaceae</taxon>
        <taxon>Vibrio</taxon>
    </lineage>
</organism>
<gene>
    <name evidence="3" type="ORF">LDJ79_07130</name>
</gene>
<comment type="caution">
    <text evidence="3">The sequence shown here is derived from an EMBL/GenBank/DDBJ whole genome shotgun (WGS) entry which is preliminary data.</text>
</comment>
<evidence type="ECO:0000256" key="1">
    <source>
        <dbReference type="SAM" id="SignalP"/>
    </source>
</evidence>
<accession>A0ABS7YJM3</accession>
<name>A0ABS7YJM3_9VIBR</name>
<dbReference type="SUPFAM" id="SSF51445">
    <property type="entry name" value="(Trans)glycosidases"/>
    <property type="match status" value="1"/>
</dbReference>
<dbReference type="EMBL" id="JAIWIU010000042">
    <property type="protein sequence ID" value="MCA2015878.1"/>
    <property type="molecule type" value="Genomic_DNA"/>
</dbReference>
<dbReference type="InterPro" id="IPR017853">
    <property type="entry name" value="GH"/>
</dbReference>
<dbReference type="PROSITE" id="PS51257">
    <property type="entry name" value="PROKAR_LIPOPROTEIN"/>
    <property type="match status" value="1"/>
</dbReference>
<dbReference type="InterPro" id="IPR004352">
    <property type="entry name" value="GH114_TIM-barrel"/>
</dbReference>
<keyword evidence="4" id="KW-1185">Reference proteome</keyword>
<evidence type="ECO:0000259" key="2">
    <source>
        <dbReference type="Pfam" id="PF03537"/>
    </source>
</evidence>
<reference evidence="4" key="1">
    <citation type="submission" date="2023-07" db="EMBL/GenBank/DDBJ databases">
        <title>Molecular identification of indigenous halophilic bacteria isolated from red sea cost, biodegradation of synthetic dyes and assessment of degraded metabolite toxicity.</title>
        <authorList>
            <person name="Chaieb K."/>
            <person name="Altayb H.N."/>
        </authorList>
    </citation>
    <scope>NUCLEOTIDE SEQUENCE [LARGE SCALE GENOMIC DNA]</scope>
    <source>
        <strain evidence="4">K20</strain>
    </source>
</reference>
<sequence length="273" mass="30194">MRFRLLSLANLLFLVGCNSAGGGDISTDNLQSTWYSPAAGVTWQWQLQGSVNTSYNVTIYDIDLFDSSTTFIASLQAQGRKVICYFSAGSYENWRSDAADFDNSDLGNDVDGWPNEQWLNINSTQVRNIMLARLDLAQSKGCDGVEPDNVDGYVNSSGFSLSYNDQLSFNRFLANAAHKRGLAIGLKNDLDQISDLVDYFDFAVNEQCFEFSECSALTPFINANKPVLNAEYLNTYVSDSSERASMCTSSVNLGLSTLVLPEALDDSFRYSCR</sequence>